<dbReference type="PANTHER" id="PTHR42886:SF29">
    <property type="entry name" value="PUMMELIG, ISOFORM A"/>
    <property type="match status" value="1"/>
</dbReference>
<dbReference type="EMBL" id="JADBEG010000001">
    <property type="protein sequence ID" value="MBE1500937.1"/>
    <property type="molecule type" value="Genomic_DNA"/>
</dbReference>
<reference evidence="2 3" key="1">
    <citation type="submission" date="2020-10" db="EMBL/GenBank/DDBJ databases">
        <title>Sequencing the genomes of 1000 actinobacteria strains.</title>
        <authorList>
            <person name="Klenk H.-P."/>
        </authorList>
    </citation>
    <scope>NUCLEOTIDE SEQUENCE [LARGE SCALE GENOMIC DNA]</scope>
    <source>
        <strain evidence="2 3">DSM 44653</strain>
    </source>
</reference>
<evidence type="ECO:0000313" key="2">
    <source>
        <dbReference type="EMBL" id="MBE1500937.1"/>
    </source>
</evidence>
<comment type="caution">
    <text evidence="2">The sequence shown here is derived from an EMBL/GenBank/DDBJ whole genome shotgun (WGS) entry which is preliminary data.</text>
</comment>
<dbReference type="Gene3D" id="3.40.50.1820">
    <property type="entry name" value="alpha/beta hydrolase"/>
    <property type="match status" value="1"/>
</dbReference>
<name>A0ABR9ICP3_9PSEU</name>
<evidence type="ECO:0000313" key="3">
    <source>
        <dbReference type="Proteomes" id="UP000631670"/>
    </source>
</evidence>
<dbReference type="RefSeq" id="WP_086861762.1">
    <property type="nucleotide sequence ID" value="NZ_JADBEG010000001.1"/>
</dbReference>
<dbReference type="InterPro" id="IPR029058">
    <property type="entry name" value="AB_hydrolase_fold"/>
</dbReference>
<proteinExistence type="predicted"/>
<organism evidence="2 3">
    <name type="scientific">Amycolatopsis lexingtonensis</name>
    <dbReference type="NCBI Taxonomy" id="218822"/>
    <lineage>
        <taxon>Bacteria</taxon>
        <taxon>Bacillati</taxon>
        <taxon>Actinomycetota</taxon>
        <taxon>Actinomycetes</taxon>
        <taxon>Pseudonocardiales</taxon>
        <taxon>Pseudonocardiaceae</taxon>
        <taxon>Amycolatopsis</taxon>
    </lineage>
</organism>
<gene>
    <name evidence="2" type="ORF">H4696_008037</name>
</gene>
<protein>
    <submittedName>
        <fullName evidence="2">Pimeloyl-ACP methyl ester carboxylesterase</fullName>
    </submittedName>
</protein>
<dbReference type="SUPFAM" id="SSF53474">
    <property type="entry name" value="alpha/beta-Hydrolases"/>
    <property type="match status" value="1"/>
</dbReference>
<dbReference type="Proteomes" id="UP000631670">
    <property type="component" value="Unassembled WGS sequence"/>
</dbReference>
<dbReference type="InterPro" id="IPR000073">
    <property type="entry name" value="AB_hydrolase_1"/>
</dbReference>
<evidence type="ECO:0000259" key="1">
    <source>
        <dbReference type="Pfam" id="PF12697"/>
    </source>
</evidence>
<accession>A0ABR9ICP3</accession>
<sequence>MTARNIETTVRTPDGLNLVGTLVQPGDQPHRAAVFVHGGGVTRHEAGFFTRLAAGLAEGGVASLRFDLPGHGESEGRQEDLSLAGVLNAVRAARAHLCQETSLTSASLVAASFSGGLAAYYAARRPTDIERLVLFNPLLDYKQRFVDQKDFWQDDYLTDEAARDLAEQGFLPHSPSFKLSRALLNEVFWLDARGALADIQAPTLIVHGTRDTFIPVESSRDADRRLTAPHRLLELEGAQHGIAVHDDPTYADPQSQSWQAEVIAAVRDWLTPSAV</sequence>
<dbReference type="PANTHER" id="PTHR42886">
    <property type="entry name" value="RE40534P-RELATED"/>
    <property type="match status" value="1"/>
</dbReference>
<keyword evidence="3" id="KW-1185">Reference proteome</keyword>
<feature type="domain" description="AB hydrolase-1" evidence="1">
    <location>
        <begin position="34"/>
        <end position="248"/>
    </location>
</feature>
<dbReference type="Pfam" id="PF12697">
    <property type="entry name" value="Abhydrolase_6"/>
    <property type="match status" value="1"/>
</dbReference>